<evidence type="ECO:0000313" key="3">
    <source>
        <dbReference type="Proteomes" id="UP001597419"/>
    </source>
</evidence>
<keyword evidence="1" id="KW-0812">Transmembrane</keyword>
<feature type="transmembrane region" description="Helical" evidence="1">
    <location>
        <begin position="117"/>
        <end position="138"/>
    </location>
</feature>
<keyword evidence="3" id="KW-1185">Reference proteome</keyword>
<name>A0ABW5GEW1_9PSEU</name>
<proteinExistence type="predicted"/>
<sequence>MSILSTSPQHDAMPPGGTSDLLRGSLRIDGWGTAIFGVAMLVGGRWLTGPLGLPPTWLVPIGIAMVGGAAALGLIAGYPRIPPRLAGCAIAGNALSGVAILALLATGFLPLTGLGTAFMLAGAAWVATFAALAVIGVGRSPRQS</sequence>
<evidence type="ECO:0000313" key="2">
    <source>
        <dbReference type="EMBL" id="MFD2459731.1"/>
    </source>
</evidence>
<keyword evidence="1" id="KW-0472">Membrane</keyword>
<dbReference type="RefSeq" id="WP_345397447.1">
    <property type="nucleotide sequence ID" value="NZ_BAABHG010000008.1"/>
</dbReference>
<protein>
    <recommendedName>
        <fullName evidence="4">Integral membrane protein</fullName>
    </recommendedName>
</protein>
<accession>A0ABW5GEW1</accession>
<organism evidence="2 3">
    <name type="scientific">Amycolatopsis samaneae</name>
    <dbReference type="NCBI Taxonomy" id="664691"/>
    <lineage>
        <taxon>Bacteria</taxon>
        <taxon>Bacillati</taxon>
        <taxon>Actinomycetota</taxon>
        <taxon>Actinomycetes</taxon>
        <taxon>Pseudonocardiales</taxon>
        <taxon>Pseudonocardiaceae</taxon>
        <taxon>Amycolatopsis</taxon>
    </lineage>
</organism>
<feature type="transmembrane region" description="Helical" evidence="1">
    <location>
        <begin position="90"/>
        <end position="111"/>
    </location>
</feature>
<comment type="caution">
    <text evidence="2">The sequence shown here is derived from an EMBL/GenBank/DDBJ whole genome shotgun (WGS) entry which is preliminary data.</text>
</comment>
<dbReference type="Proteomes" id="UP001597419">
    <property type="component" value="Unassembled WGS sequence"/>
</dbReference>
<gene>
    <name evidence="2" type="ORF">ACFSYJ_14040</name>
</gene>
<dbReference type="EMBL" id="JBHUKU010000006">
    <property type="protein sequence ID" value="MFD2459731.1"/>
    <property type="molecule type" value="Genomic_DNA"/>
</dbReference>
<evidence type="ECO:0000256" key="1">
    <source>
        <dbReference type="SAM" id="Phobius"/>
    </source>
</evidence>
<reference evidence="3" key="1">
    <citation type="journal article" date="2019" name="Int. J. Syst. Evol. Microbiol.">
        <title>The Global Catalogue of Microorganisms (GCM) 10K type strain sequencing project: providing services to taxonomists for standard genome sequencing and annotation.</title>
        <authorList>
            <consortium name="The Broad Institute Genomics Platform"/>
            <consortium name="The Broad Institute Genome Sequencing Center for Infectious Disease"/>
            <person name="Wu L."/>
            <person name="Ma J."/>
        </authorList>
    </citation>
    <scope>NUCLEOTIDE SEQUENCE [LARGE SCALE GENOMIC DNA]</scope>
    <source>
        <strain evidence="3">CGMCC 4.7643</strain>
    </source>
</reference>
<feature type="transmembrane region" description="Helical" evidence="1">
    <location>
        <begin position="59"/>
        <end position="78"/>
    </location>
</feature>
<keyword evidence="1" id="KW-1133">Transmembrane helix</keyword>
<evidence type="ECO:0008006" key="4">
    <source>
        <dbReference type="Google" id="ProtNLM"/>
    </source>
</evidence>